<keyword evidence="5" id="KW-1185">Reference proteome</keyword>
<evidence type="ECO:0000313" key="5">
    <source>
        <dbReference type="Proteomes" id="UP001064489"/>
    </source>
</evidence>
<dbReference type="InterPro" id="IPR038538">
    <property type="entry name" value="MTERF_sf"/>
</dbReference>
<name>A0AAD5IQR4_ACENE</name>
<keyword evidence="3" id="KW-0809">Transit peptide</keyword>
<dbReference type="Proteomes" id="UP001064489">
    <property type="component" value="Chromosome 8"/>
</dbReference>
<keyword evidence="2" id="KW-0806">Transcription termination</keyword>
<comment type="similarity">
    <text evidence="1">Belongs to the mTERF family.</text>
</comment>
<dbReference type="InterPro" id="IPR003690">
    <property type="entry name" value="MTERF"/>
</dbReference>
<evidence type="ECO:0000313" key="4">
    <source>
        <dbReference type="EMBL" id="KAI9174027.1"/>
    </source>
</evidence>
<dbReference type="AlphaFoldDB" id="A0AAD5IQR4"/>
<evidence type="ECO:0008006" key="6">
    <source>
        <dbReference type="Google" id="ProtNLM"/>
    </source>
</evidence>
<evidence type="ECO:0000256" key="3">
    <source>
        <dbReference type="ARBA" id="ARBA00022946"/>
    </source>
</evidence>
<protein>
    <recommendedName>
        <fullName evidence="6">Transcription termination factor MTERF15, mitochondrial</fullName>
    </recommendedName>
</protein>
<dbReference type="PANTHER" id="PTHR13068:SF23">
    <property type="entry name" value="TRANSCRIPTION TERMINATION FACTOR MTERF15, MITOCHONDRIAL"/>
    <property type="match status" value="1"/>
</dbReference>
<dbReference type="GO" id="GO:0006353">
    <property type="term" value="P:DNA-templated transcription termination"/>
    <property type="evidence" value="ECO:0007669"/>
    <property type="project" value="UniProtKB-KW"/>
</dbReference>
<evidence type="ECO:0000256" key="1">
    <source>
        <dbReference type="ARBA" id="ARBA00007692"/>
    </source>
</evidence>
<accession>A0AAD5IQR4</accession>
<dbReference type="Gene3D" id="1.25.70.10">
    <property type="entry name" value="Transcription termination factor 3, mitochondrial"/>
    <property type="match status" value="2"/>
</dbReference>
<comment type="caution">
    <text evidence="4">The sequence shown here is derived from an EMBL/GenBank/DDBJ whole genome shotgun (WGS) entry which is preliminary data.</text>
</comment>
<dbReference type="EMBL" id="JAJSOW010000103">
    <property type="protein sequence ID" value="KAI9174027.1"/>
    <property type="molecule type" value="Genomic_DNA"/>
</dbReference>
<gene>
    <name evidence="4" type="ORF">LWI28_010541</name>
</gene>
<evidence type="ECO:0000256" key="2">
    <source>
        <dbReference type="ARBA" id="ARBA00022472"/>
    </source>
</evidence>
<reference evidence="4" key="1">
    <citation type="journal article" date="2022" name="Plant J.">
        <title>Strategies of tolerance reflected in two North American maple genomes.</title>
        <authorList>
            <person name="McEvoy S.L."/>
            <person name="Sezen U.U."/>
            <person name="Trouern-Trend A."/>
            <person name="McMahon S.M."/>
            <person name="Schaberg P.G."/>
            <person name="Yang J."/>
            <person name="Wegrzyn J.L."/>
            <person name="Swenson N.G."/>
        </authorList>
    </citation>
    <scope>NUCLEOTIDE SEQUENCE</scope>
    <source>
        <strain evidence="4">91603</strain>
    </source>
</reference>
<proteinExistence type="inferred from homology"/>
<reference evidence="4" key="2">
    <citation type="submission" date="2023-02" db="EMBL/GenBank/DDBJ databases">
        <authorList>
            <person name="Swenson N.G."/>
            <person name="Wegrzyn J.L."/>
            <person name="Mcevoy S.L."/>
        </authorList>
    </citation>
    <scope>NUCLEOTIDE SEQUENCE</scope>
    <source>
        <strain evidence="4">91603</strain>
        <tissue evidence="4">Leaf</tissue>
    </source>
</reference>
<organism evidence="4 5">
    <name type="scientific">Acer negundo</name>
    <name type="common">Box elder</name>
    <dbReference type="NCBI Taxonomy" id="4023"/>
    <lineage>
        <taxon>Eukaryota</taxon>
        <taxon>Viridiplantae</taxon>
        <taxon>Streptophyta</taxon>
        <taxon>Embryophyta</taxon>
        <taxon>Tracheophyta</taxon>
        <taxon>Spermatophyta</taxon>
        <taxon>Magnoliopsida</taxon>
        <taxon>eudicotyledons</taxon>
        <taxon>Gunneridae</taxon>
        <taxon>Pentapetalae</taxon>
        <taxon>rosids</taxon>
        <taxon>malvids</taxon>
        <taxon>Sapindales</taxon>
        <taxon>Sapindaceae</taxon>
        <taxon>Hippocastanoideae</taxon>
        <taxon>Acereae</taxon>
        <taxon>Acer</taxon>
    </lineage>
</organism>
<keyword evidence="2" id="KW-0804">Transcription</keyword>
<dbReference type="SMART" id="SM00733">
    <property type="entry name" value="Mterf"/>
    <property type="match status" value="7"/>
</dbReference>
<keyword evidence="2" id="KW-0805">Transcription regulation</keyword>
<dbReference type="GO" id="GO:0003676">
    <property type="term" value="F:nucleic acid binding"/>
    <property type="evidence" value="ECO:0007669"/>
    <property type="project" value="InterPro"/>
</dbReference>
<sequence length="453" mass="52517">MSFQSLTRTTLHSLTTATKARFFFSTKPNNPRVPVSFSHNNKSQSQYRKQIYLANILQRYGFPPSQLDGFISKNHFLLNSNLHDLERSLIVLLSFEITQKSLVSLINDCPAVLDFEFLKKWQMGVSRFRDLGVSSLFVRNFLELSKRFHIDPDGAFETLKVLKGLGFSEGTVRRVLEGFPRVVLMNEGAILMRIEFLSGIGISREGIDRILYFFPEILGFGVEDRLKPLLDEFRDWGFTEDVIRKEIVKEPRFLSMELGELSRCLELLKTLKCREAIKYKIFSEGAFRAGFEVKRRVDWLCKLGLIRREAFKVLWMEPRVITYEIENMEEKIDFLVHRMKCNVGCLVEVPEFLGVNFHKQIVPRYNVIEYLRGKGGGVASEVGLKDLIKSSRLRFYNLYVKPYPECEKIFGRFSGGEVKSKRDGGLWKLFKPPSYPESEEDVNNIKSFMESLV</sequence>
<dbReference type="Pfam" id="PF02536">
    <property type="entry name" value="mTERF"/>
    <property type="match status" value="2"/>
</dbReference>
<dbReference type="PANTHER" id="PTHR13068">
    <property type="entry name" value="CGI-12 PROTEIN-RELATED"/>
    <property type="match status" value="1"/>
</dbReference>